<feature type="non-terminal residue" evidence="2">
    <location>
        <position position="1"/>
    </location>
</feature>
<dbReference type="PANTHER" id="PTHR34223">
    <property type="entry name" value="OS11G0201299 PROTEIN"/>
    <property type="match status" value="1"/>
</dbReference>
<accession>A0A5J9USM9</accession>
<dbReference type="InterPro" id="IPR053781">
    <property type="entry name" value="F-box_AtFBL13-like"/>
</dbReference>
<dbReference type="InterPro" id="IPR001810">
    <property type="entry name" value="F-box_dom"/>
</dbReference>
<sequence>MPLWCKNKKCKWVAAAEGDEDRISDLHDDLLRRVLSFLPAHEAVRTCVLSSCWREVWKSTHVLRFTKAETWRSPVRFNKFVNDMLSFRDLTPLEEFVFKTYLFMPQILSDAFNDCEEPVRYAKAWIQYALMRDVQVLKVLVNSWHITWLLNTPLISHNLRTFELKTVVLDGSLRTLELNFIP</sequence>
<name>A0A5J9USM9_9POAL</name>
<dbReference type="Gramene" id="TVU26338">
    <property type="protein sequence ID" value="TVU26338"/>
    <property type="gene ID" value="EJB05_28879"/>
</dbReference>
<evidence type="ECO:0000313" key="2">
    <source>
        <dbReference type="EMBL" id="TVU26338.1"/>
    </source>
</evidence>
<keyword evidence="3" id="KW-1185">Reference proteome</keyword>
<dbReference type="EMBL" id="RWGY01000013">
    <property type="protein sequence ID" value="TVU26338.1"/>
    <property type="molecule type" value="Genomic_DNA"/>
</dbReference>
<dbReference type="InterPro" id="IPR036047">
    <property type="entry name" value="F-box-like_dom_sf"/>
</dbReference>
<evidence type="ECO:0000313" key="3">
    <source>
        <dbReference type="Proteomes" id="UP000324897"/>
    </source>
</evidence>
<dbReference type="SUPFAM" id="SSF81383">
    <property type="entry name" value="F-box domain"/>
    <property type="match status" value="1"/>
</dbReference>
<proteinExistence type="predicted"/>
<dbReference type="PANTHER" id="PTHR34223:SF111">
    <property type="entry name" value="F-BOX DOMAIN CONTAINING PROTEIN, EXPRESSED"/>
    <property type="match status" value="1"/>
</dbReference>
<comment type="caution">
    <text evidence="2">The sequence shown here is derived from an EMBL/GenBank/DDBJ whole genome shotgun (WGS) entry which is preliminary data.</text>
</comment>
<reference evidence="2 3" key="1">
    <citation type="journal article" date="2019" name="Sci. Rep.">
        <title>A high-quality genome of Eragrostis curvula grass provides insights into Poaceae evolution and supports new strategies to enhance forage quality.</title>
        <authorList>
            <person name="Carballo J."/>
            <person name="Santos B.A.C.M."/>
            <person name="Zappacosta D."/>
            <person name="Garbus I."/>
            <person name="Selva J.P."/>
            <person name="Gallo C.A."/>
            <person name="Diaz A."/>
            <person name="Albertini E."/>
            <person name="Caccamo M."/>
            <person name="Echenique V."/>
        </authorList>
    </citation>
    <scope>NUCLEOTIDE SEQUENCE [LARGE SCALE GENOMIC DNA]</scope>
    <source>
        <strain evidence="3">cv. Victoria</strain>
        <tissue evidence="2">Leaf</tissue>
    </source>
</reference>
<dbReference type="InterPro" id="IPR053197">
    <property type="entry name" value="F-box_SCFL_complex_component"/>
</dbReference>
<dbReference type="OrthoDB" id="691858at2759"/>
<dbReference type="Pfam" id="PF00646">
    <property type="entry name" value="F-box"/>
    <property type="match status" value="1"/>
</dbReference>
<dbReference type="AlphaFoldDB" id="A0A5J9USM9"/>
<dbReference type="CDD" id="cd22160">
    <property type="entry name" value="F-box_AtFBL13-like"/>
    <property type="match status" value="1"/>
</dbReference>
<gene>
    <name evidence="2" type="ORF">EJB05_28879</name>
</gene>
<organism evidence="2 3">
    <name type="scientific">Eragrostis curvula</name>
    <name type="common">weeping love grass</name>
    <dbReference type="NCBI Taxonomy" id="38414"/>
    <lineage>
        <taxon>Eukaryota</taxon>
        <taxon>Viridiplantae</taxon>
        <taxon>Streptophyta</taxon>
        <taxon>Embryophyta</taxon>
        <taxon>Tracheophyta</taxon>
        <taxon>Spermatophyta</taxon>
        <taxon>Magnoliopsida</taxon>
        <taxon>Liliopsida</taxon>
        <taxon>Poales</taxon>
        <taxon>Poaceae</taxon>
        <taxon>PACMAD clade</taxon>
        <taxon>Chloridoideae</taxon>
        <taxon>Eragrostideae</taxon>
        <taxon>Eragrostidinae</taxon>
        <taxon>Eragrostis</taxon>
    </lineage>
</organism>
<feature type="domain" description="F-box" evidence="1">
    <location>
        <begin position="23"/>
        <end position="62"/>
    </location>
</feature>
<dbReference type="Proteomes" id="UP000324897">
    <property type="component" value="Chromosome 2"/>
</dbReference>
<dbReference type="Gene3D" id="1.20.1280.50">
    <property type="match status" value="1"/>
</dbReference>
<protein>
    <recommendedName>
        <fullName evidence="1">F-box domain-containing protein</fullName>
    </recommendedName>
</protein>
<evidence type="ECO:0000259" key="1">
    <source>
        <dbReference type="Pfam" id="PF00646"/>
    </source>
</evidence>